<evidence type="ECO:0000256" key="7">
    <source>
        <dbReference type="SAM" id="Phobius"/>
    </source>
</evidence>
<dbReference type="Proteomes" id="UP000240971">
    <property type="component" value="Unassembled WGS sequence"/>
</dbReference>
<evidence type="ECO:0000256" key="6">
    <source>
        <dbReference type="ARBA" id="ARBA00023136"/>
    </source>
</evidence>
<dbReference type="OrthoDB" id="9815411at2"/>
<dbReference type="RefSeq" id="WP_106530924.1">
    <property type="nucleotide sequence ID" value="NZ_PYAW01000007.1"/>
</dbReference>
<dbReference type="GO" id="GO:0005886">
    <property type="term" value="C:plasma membrane"/>
    <property type="evidence" value="ECO:0007669"/>
    <property type="project" value="UniProtKB-SubCell"/>
</dbReference>
<comment type="caution">
    <text evidence="8">The sequence shown here is derived from an EMBL/GenBank/DDBJ whole genome shotgun (WGS) entry which is preliminary data.</text>
</comment>
<organism evidence="8 9">
    <name type="scientific">Chitinophaga niastensis</name>
    <dbReference type="NCBI Taxonomy" id="536980"/>
    <lineage>
        <taxon>Bacteria</taxon>
        <taxon>Pseudomonadati</taxon>
        <taxon>Bacteroidota</taxon>
        <taxon>Chitinophagia</taxon>
        <taxon>Chitinophagales</taxon>
        <taxon>Chitinophagaceae</taxon>
        <taxon>Chitinophaga</taxon>
    </lineage>
</organism>
<evidence type="ECO:0000256" key="4">
    <source>
        <dbReference type="ARBA" id="ARBA00022692"/>
    </source>
</evidence>
<keyword evidence="3" id="KW-1003">Cell membrane</keyword>
<dbReference type="AlphaFoldDB" id="A0A2P8HCE1"/>
<reference evidence="8 9" key="1">
    <citation type="submission" date="2018-03" db="EMBL/GenBank/DDBJ databases">
        <title>Genomic Encyclopedia of Archaeal and Bacterial Type Strains, Phase II (KMG-II): from individual species to whole genera.</title>
        <authorList>
            <person name="Goeker M."/>
        </authorList>
    </citation>
    <scope>NUCLEOTIDE SEQUENCE [LARGE SCALE GENOMIC DNA]</scope>
    <source>
        <strain evidence="8 9">DSM 24859</strain>
    </source>
</reference>
<dbReference type="EMBL" id="PYAW01000007">
    <property type="protein sequence ID" value="PSL43903.1"/>
    <property type="molecule type" value="Genomic_DNA"/>
</dbReference>
<accession>A0A2P8HCE1</accession>
<sequence length="81" mass="8570">MTLIWTLIIGGIAGWLAGKVMRGDGFGIIVDILVGIVGGWLGGWLFGILGLHFGNGKIGELIVAFLGAVILIWIVRLVKRG</sequence>
<comment type="similarity">
    <text evidence="2">Belongs to the UPF0410 family.</text>
</comment>
<evidence type="ECO:0000256" key="5">
    <source>
        <dbReference type="ARBA" id="ARBA00022989"/>
    </source>
</evidence>
<dbReference type="Pfam" id="PF04226">
    <property type="entry name" value="Transgly_assoc"/>
    <property type="match status" value="1"/>
</dbReference>
<feature type="transmembrane region" description="Helical" evidence="7">
    <location>
        <begin position="28"/>
        <end position="51"/>
    </location>
</feature>
<dbReference type="PANTHER" id="PTHR33884">
    <property type="entry name" value="UPF0410 PROTEIN YMGE"/>
    <property type="match status" value="1"/>
</dbReference>
<comment type="subcellular location">
    <subcellularLocation>
        <location evidence="1">Cell membrane</location>
        <topology evidence="1">Multi-pass membrane protein</topology>
    </subcellularLocation>
</comment>
<keyword evidence="5 7" id="KW-1133">Transmembrane helix</keyword>
<evidence type="ECO:0000256" key="1">
    <source>
        <dbReference type="ARBA" id="ARBA00004651"/>
    </source>
</evidence>
<keyword evidence="4 7" id="KW-0812">Transmembrane</keyword>
<evidence type="ECO:0000256" key="3">
    <source>
        <dbReference type="ARBA" id="ARBA00022475"/>
    </source>
</evidence>
<name>A0A2P8HCE1_CHINA</name>
<feature type="transmembrane region" description="Helical" evidence="7">
    <location>
        <begin position="58"/>
        <end position="78"/>
    </location>
</feature>
<keyword evidence="9" id="KW-1185">Reference proteome</keyword>
<evidence type="ECO:0000313" key="8">
    <source>
        <dbReference type="EMBL" id="PSL43903.1"/>
    </source>
</evidence>
<protein>
    <submittedName>
        <fullName evidence="8">Putative membrane protein YeaQ/YmgE (Transglycosylase-associated protein family)</fullName>
    </submittedName>
</protein>
<proteinExistence type="inferred from homology"/>
<gene>
    <name evidence="8" type="ORF">CLV51_107215</name>
</gene>
<keyword evidence="6 7" id="KW-0472">Membrane</keyword>
<evidence type="ECO:0000313" key="9">
    <source>
        <dbReference type="Proteomes" id="UP000240971"/>
    </source>
</evidence>
<evidence type="ECO:0000256" key="2">
    <source>
        <dbReference type="ARBA" id="ARBA00011006"/>
    </source>
</evidence>
<dbReference type="PANTHER" id="PTHR33884:SF3">
    <property type="entry name" value="UPF0410 PROTEIN YMGE"/>
    <property type="match status" value="1"/>
</dbReference>
<dbReference type="InterPro" id="IPR007341">
    <property type="entry name" value="Transgly_assoc"/>
</dbReference>